<feature type="region of interest" description="Disordered" evidence="1">
    <location>
        <begin position="1393"/>
        <end position="1433"/>
    </location>
</feature>
<sequence>MPRGLEDLGPRDSDNVDAALANSQSCHLLYLFGRREISLHGYQAKLKPWNCAEYHIFVQGYPISSFKRRFSVGDFKRAMQEAQQFSSESEDKRYLLQSLMPVEEPPQSSSAINDDEISNSKQFEIERNVSKESLKDINAHSSDLGTCETDVSFLGSRESSKEYDFGAFGVQLNSNEVSTGQSYSPDDVDSYQSTVSISVVIASEKYQEIHCSAEKTSLDKQESAAQDLDISDNSRQSPEATSEKEVACTKGNKVDSDEDNNDDQEILETTGETSDLVAKIDSSQDNVNYGHDRVAQTDDQPIVHVNGSPVRKDANDILADVELMALAGDLGITLEADSPTKMMATNDQTFLERSINQKTESPLNPKAGNVSILSNYGVNSLCVLLPNGLTSKACNLETPITATDSVVWVKRWAGPWWPSYLCNPATIRSKLNLPSDYDEILNDVRQNCDSRLVYYFGIHTLENNKVSHKRIKKWNCSDHNELCHPLPSSFNLKQSFAEFGAALEEVKLFQSSDDKSRVLPPISGNDRSKHAKFKPYSSHQEDTSANTSQSEEECTNIPLESVAWAKARGTGPYWPVYVCNASKLRHNLQNLGNRHAPILYKVRKHPYEFRLLYFFGKRTFGIQSHPGRMKPWNCLEQQELTKGPNSSLGDEHLLEEFSLAVMEAEEYLAAEENSRLLPGMVASDLSGYREVTNCIPSISDIEPSNSKSVGDTVDKVVHSERVEQIPSGCIVWARPKGYPWWPAYVCDVESVIPYLHKLGHQDYSIVGSARRSQESKNLVFYFGRHSFGLLKSRVKMWKCQEHSLYAKGYPVESLTENSIMSLFLVAVNEALEFSESPIKSPPFVEHLAKFQSYSTPALTPNINLNHIEFMLQTDHHGEAPKKKRGRPPKLGQDRQNIPKKQCTNCLLDATSAESRNPTVDAQGTPNNETAKQTSNSDNARDAQGTPKNETAKQTPNSNNASDEENSNLNKRGAEDNPNGGDSHKSLSTNSEIPLGIMGWFKQTENPWWPIFVCNASLVREKLYYLGDAHKSLLSLAKENPIDFRLIFFFGLHKFEVVKMTQNFDNFKQWNCPEQDQFLLGFPAGILEGPAATEHFMKAIHEASVFMNSDEKSRLLPRMHPSDMNPALKPPTSTNESSKEARSISPRTDSIEVAPRRRKPKIVEEISFDSVAWLKNPKYPWWPVYVCNPSRLRPNLHHLGNRHRSMLSKAQQNPNELRLVYYFGRYIFGIVKLVNGKIKPWACEEHSEFIQGYPESAMNEQDEIDEFFAALKEAQDFLSDDESSRLLPFFVPSDMDLELEPPSISPQRNSPAIKSNKKTQEEKSDPINALPMKNEKGSSRRPVLTAKTLAPEIASSAPSISTGNVSTGIVESEEKANGQDETFLFETTEPFMLSHTSDTQCTPTNNESEPSNQNQQPTKVAHATDKTVKTKDQDSALPESQSICEVYVCNPHNLRSELHNLGMYMIPPVSKFTQAACSSWCIILDFIPCTDNIYIYLKTLYSGLQQKFLKPWKCLKHNTFLLGNGQLATQRREIFLSSLKEAEAFDAADPDSRLPPHMVPSDLDPTLEPPALETAYKVMDEYVESKAEKIHSSVPHNVISPDRAVALPYDCVGWSKSDGYPWWPVYVCDPDKVRTTLMTLGNGHDYIVNEATKKPDACRIVYYFGSRRFGLNEIQAKTMQKWKDQNHELLLEGLPKSAMKRKGTPRVFRIAVEEAEAFLASGKTGLTFPDATDANASAEDEQYESDGRDDIKEEWDIPVDTVAWAYLSGFPWLPVYVINPFRLKANLEHLGRGHSGILEEAKLNPETFRIVYYFGSHNFGLHKSPERTMRAWKCRDHDAMCFPTPSNKQKTKSFREQVKKALSEVENYLASDESKRLLPMMVASDMEPVSQVESVQPIKNPPRGSKTSRHSREQTATKPESIKTTSSKTVPTSPARPVPSQSKKSRENVPSNESPAAQTLEKRSEKPSSKDASSKNKRRVTSKLIAYDTIAWGLLEGFPWMPVYVLDPFKLKPDLHLLGSGHQGTLRKAQQYPDRYRIVYYFGTHNFGLHIHPSTTLRPWNCEEHPSFVDGYPKASCRGKKVVEDLIDGVKEAECFAAADPNTRLLPYMVPSDTNLSLKPLTPLRVPYNSLGWAISDGYPWMPVYVFDPFQLQPKLQILGSGHRELLRRARAAPDETRIVYYFGSHSFGLHKTDGTLKPWDCPKHDQYLEAKSDSLLYIKKTVMDEFDIAMDEVEVFTSAEKSQRVLPFMDPSDVDLTAHAPVDTPEIKSARSEGRRHSLSKRTRASTSGQRPAKRIRAKEDEPNARSALVELTLERAIEEKTIFGSMMAWVLWADVIWWPVFLCSVGSIKTFNWENEDYVDINEEQTKVLVYHFGVHSFVVHQLDQMRPWLCSEHDMYLQGKSYTDQDLGVANLFSEAVQEAQDFAASIASHGTVRAPTSADQEETKTLVMDEPQSLLDHVGNDNSGNESMSDDNADSSDNFETDGNESVGESDEEQTLLRGSRPALNNTLPSSEDVSEASLQTTVQTTSPNESGNVSSALTEEKIEANTQQNGVATDVCDEEIDFNPGDKNYKASHDVTVQTDVVEAISATGDSVKNADRQVDEVGQEMTSDPSLHECRACDGAVIDAAELVEVKTIVASTNEGSAQRNDVDKTEDETVETKSTEVSVMATEMIATSTSNTKLGSEEPGVNPVQEATNEVVGAHTSTSSSLE</sequence>
<feature type="compositionally biased region" description="Basic and acidic residues" evidence="1">
    <location>
        <begin position="1421"/>
        <end position="1433"/>
    </location>
</feature>
<dbReference type="PROSITE" id="PS50812">
    <property type="entry name" value="PWWP"/>
    <property type="match status" value="6"/>
</dbReference>
<dbReference type="Proteomes" id="UP000481153">
    <property type="component" value="Unassembled WGS sequence"/>
</dbReference>
<dbReference type="InterPro" id="IPR000313">
    <property type="entry name" value="PWWP_dom"/>
</dbReference>
<evidence type="ECO:0000313" key="4">
    <source>
        <dbReference type="Proteomes" id="UP000481153"/>
    </source>
</evidence>
<dbReference type="Gene3D" id="2.30.30.140">
    <property type="match status" value="10"/>
</dbReference>
<feature type="domain" description="PWWP" evidence="2">
    <location>
        <begin position="727"/>
        <end position="809"/>
    </location>
</feature>
<feature type="region of interest" description="Disordered" evidence="1">
    <location>
        <begin position="2677"/>
        <end position="2713"/>
    </location>
</feature>
<protein>
    <recommendedName>
        <fullName evidence="2">PWWP domain-containing protein</fullName>
    </recommendedName>
</protein>
<feature type="region of interest" description="Disordered" evidence="1">
    <location>
        <begin position="2643"/>
        <end position="2664"/>
    </location>
</feature>
<keyword evidence="4" id="KW-1185">Reference proteome</keyword>
<feature type="compositionally biased region" description="Polar residues" evidence="1">
    <location>
        <begin position="1947"/>
        <end position="1956"/>
    </location>
</feature>
<feature type="compositionally biased region" description="Basic and acidic residues" evidence="1">
    <location>
        <begin position="2265"/>
        <end position="2276"/>
    </location>
</feature>
<feature type="domain" description="PWWP" evidence="2">
    <location>
        <begin position="1167"/>
        <end position="1223"/>
    </location>
</feature>
<gene>
    <name evidence="3" type="ORF">Ae201684_001022</name>
</gene>
<reference evidence="3 4" key="1">
    <citation type="submission" date="2019-07" db="EMBL/GenBank/DDBJ databases">
        <title>Genomics analysis of Aphanomyces spp. identifies a new class of oomycete effector associated with host adaptation.</title>
        <authorList>
            <person name="Gaulin E."/>
        </authorList>
    </citation>
    <scope>NUCLEOTIDE SEQUENCE [LARGE SCALE GENOMIC DNA]</scope>
    <source>
        <strain evidence="3 4">ATCC 201684</strain>
    </source>
</reference>
<feature type="region of interest" description="Disordered" evidence="1">
    <location>
        <begin position="2258"/>
        <end position="2302"/>
    </location>
</feature>
<evidence type="ECO:0000256" key="1">
    <source>
        <dbReference type="SAM" id="MobiDB-lite"/>
    </source>
</evidence>
<dbReference type="SUPFAM" id="SSF63748">
    <property type="entry name" value="Tudor/PWWP/MBT"/>
    <property type="match status" value="6"/>
</dbReference>
<feature type="compositionally biased region" description="Acidic residues" evidence="1">
    <location>
        <begin position="2471"/>
        <end position="2497"/>
    </location>
</feature>
<feature type="compositionally biased region" description="Low complexity" evidence="1">
    <location>
        <begin position="1921"/>
        <end position="1932"/>
    </location>
</feature>
<feature type="compositionally biased region" description="Polar residues" evidence="1">
    <location>
        <begin position="945"/>
        <end position="955"/>
    </location>
</feature>
<feature type="compositionally biased region" description="Low complexity" evidence="1">
    <location>
        <begin position="1404"/>
        <end position="1416"/>
    </location>
</feature>
<feature type="region of interest" description="Disordered" evidence="1">
    <location>
        <begin position="877"/>
        <end position="987"/>
    </location>
</feature>
<comment type="caution">
    <text evidence="3">The sequence shown here is derived from an EMBL/GenBank/DDBJ whole genome shotgun (WGS) entry which is preliminary data.</text>
</comment>
<evidence type="ECO:0000259" key="2">
    <source>
        <dbReference type="PROSITE" id="PS50812"/>
    </source>
</evidence>
<dbReference type="Pfam" id="PF00855">
    <property type="entry name" value="PWWP"/>
    <property type="match status" value="6"/>
</dbReference>
<feature type="compositionally biased region" description="Basic and acidic residues" evidence="1">
    <location>
        <begin position="241"/>
        <end position="255"/>
    </location>
</feature>
<accession>A0A6G0XVR7</accession>
<evidence type="ECO:0000313" key="3">
    <source>
        <dbReference type="EMBL" id="KAF0744548.1"/>
    </source>
</evidence>
<name>A0A6G0XVR7_9STRA</name>
<dbReference type="VEuPathDB" id="FungiDB:AeMF1_009238"/>
<feature type="compositionally biased region" description="Polar residues" evidence="1">
    <location>
        <begin position="911"/>
        <end position="937"/>
    </location>
</feature>
<dbReference type="CDD" id="cd05162">
    <property type="entry name" value="PWWP"/>
    <property type="match status" value="9"/>
</dbReference>
<feature type="domain" description="PWWP" evidence="2">
    <location>
        <begin position="1608"/>
        <end position="1668"/>
    </location>
</feature>
<feature type="region of interest" description="Disordered" evidence="1">
    <location>
        <begin position="2457"/>
        <end position="2539"/>
    </location>
</feature>
<feature type="domain" description="PWWP" evidence="2">
    <location>
        <begin position="1986"/>
        <end position="2046"/>
    </location>
</feature>
<feature type="compositionally biased region" description="Basic and acidic residues" evidence="1">
    <location>
        <begin position="1959"/>
        <end position="1973"/>
    </location>
</feature>
<dbReference type="EMBL" id="VJMJ01000009">
    <property type="protein sequence ID" value="KAF0744548.1"/>
    <property type="molecule type" value="Genomic_DNA"/>
</dbReference>
<feature type="compositionally biased region" description="Polar residues" evidence="1">
    <location>
        <begin position="2506"/>
        <end position="2539"/>
    </location>
</feature>
<feature type="region of interest" description="Disordered" evidence="1">
    <location>
        <begin position="1887"/>
        <end position="1978"/>
    </location>
</feature>
<organism evidence="3 4">
    <name type="scientific">Aphanomyces euteiches</name>
    <dbReference type="NCBI Taxonomy" id="100861"/>
    <lineage>
        <taxon>Eukaryota</taxon>
        <taxon>Sar</taxon>
        <taxon>Stramenopiles</taxon>
        <taxon>Oomycota</taxon>
        <taxon>Saprolegniomycetes</taxon>
        <taxon>Saprolegniales</taxon>
        <taxon>Verrucalvaceae</taxon>
        <taxon>Aphanomyces</taxon>
    </lineage>
</organism>
<feature type="region of interest" description="Disordered" evidence="1">
    <location>
        <begin position="515"/>
        <end position="554"/>
    </location>
</feature>
<feature type="compositionally biased region" description="Polar residues" evidence="1">
    <location>
        <begin position="231"/>
        <end position="240"/>
    </location>
</feature>
<feature type="region of interest" description="Disordered" evidence="1">
    <location>
        <begin position="214"/>
        <end position="263"/>
    </location>
</feature>
<feature type="compositionally biased region" description="Polar residues" evidence="1">
    <location>
        <begin position="1393"/>
        <end position="1403"/>
    </location>
</feature>
<proteinExistence type="predicted"/>
<feature type="region of interest" description="Disordered" evidence="1">
    <location>
        <begin position="1297"/>
        <end position="1340"/>
    </location>
</feature>
<feature type="domain" description="PWWP" evidence="2">
    <location>
        <begin position="403"/>
        <end position="471"/>
    </location>
</feature>
<feature type="region of interest" description="Disordered" evidence="1">
    <location>
        <begin position="1115"/>
        <end position="1154"/>
    </location>
</feature>
<feature type="domain" description="PWWP" evidence="2">
    <location>
        <begin position="1758"/>
        <end position="1831"/>
    </location>
</feature>